<organism evidence="6">
    <name type="scientific">Puccinia triticina (isolate 1-1 / race 1 (BBBD))</name>
    <name type="common">Brown leaf rust fungus</name>
    <dbReference type="NCBI Taxonomy" id="630390"/>
    <lineage>
        <taxon>Eukaryota</taxon>
        <taxon>Fungi</taxon>
        <taxon>Dikarya</taxon>
        <taxon>Basidiomycota</taxon>
        <taxon>Pucciniomycotina</taxon>
        <taxon>Pucciniomycetes</taxon>
        <taxon>Pucciniales</taxon>
        <taxon>Pucciniaceae</taxon>
        <taxon>Puccinia</taxon>
    </lineage>
</organism>
<dbReference type="InterPro" id="IPR011013">
    <property type="entry name" value="Gal_mutarotase_sf_dom"/>
</dbReference>
<evidence type="ECO:0000256" key="3">
    <source>
        <dbReference type="ARBA" id="ARBA00023277"/>
    </source>
</evidence>
<dbReference type="GO" id="GO:0030246">
    <property type="term" value="F:carbohydrate binding"/>
    <property type="evidence" value="ECO:0007669"/>
    <property type="project" value="InterPro"/>
</dbReference>
<dbReference type="InterPro" id="IPR008183">
    <property type="entry name" value="Aldose_1/G6P_1-epimerase"/>
</dbReference>
<evidence type="ECO:0000256" key="2">
    <source>
        <dbReference type="ARBA" id="ARBA00023235"/>
    </source>
</evidence>
<dbReference type="GO" id="GO:0033499">
    <property type="term" value="P:galactose catabolic process via UDP-galactose, Leloir pathway"/>
    <property type="evidence" value="ECO:0007669"/>
    <property type="project" value="TreeGrafter"/>
</dbReference>
<keyword evidence="2" id="KW-0413">Isomerase</keyword>
<reference evidence="6" key="1">
    <citation type="submission" date="2009-11" db="EMBL/GenBank/DDBJ databases">
        <authorList>
            <consortium name="The Broad Institute Genome Sequencing Platform"/>
            <person name="Ward D."/>
            <person name="Feldgarden M."/>
            <person name="Earl A."/>
            <person name="Young S.K."/>
            <person name="Zeng Q."/>
            <person name="Koehrsen M."/>
            <person name="Alvarado L."/>
            <person name="Berlin A."/>
            <person name="Bochicchio J."/>
            <person name="Borenstein D."/>
            <person name="Chapman S.B."/>
            <person name="Chen Z."/>
            <person name="Engels R."/>
            <person name="Freedman E."/>
            <person name="Gellesch M."/>
            <person name="Goldberg J."/>
            <person name="Griggs A."/>
            <person name="Gujja S."/>
            <person name="Heilman E."/>
            <person name="Heiman D."/>
            <person name="Hepburn T."/>
            <person name="Howarth C."/>
            <person name="Jen D."/>
            <person name="Larson L."/>
            <person name="Lewis B."/>
            <person name="Mehta T."/>
            <person name="Park D."/>
            <person name="Pearson M."/>
            <person name="Roberts A."/>
            <person name="Saif S."/>
            <person name="Shea T."/>
            <person name="Shenoy N."/>
            <person name="Sisk P."/>
            <person name="Stolte C."/>
            <person name="Sykes S."/>
            <person name="Thomson T."/>
            <person name="Walk T."/>
            <person name="White J."/>
            <person name="Yandava C."/>
            <person name="Izard J."/>
            <person name="Baranova O.V."/>
            <person name="Blanton J.M."/>
            <person name="Tanner A.C."/>
            <person name="Dewhirst F.E."/>
            <person name="Haas B."/>
            <person name="Nusbaum C."/>
            <person name="Birren B."/>
        </authorList>
    </citation>
    <scope>NUCLEOTIDE SEQUENCE [LARGE SCALE GENOMIC DNA]</scope>
    <source>
        <strain evidence="6">1-1 BBBD Race 1</strain>
    </source>
</reference>
<dbReference type="Proteomes" id="UP000005240">
    <property type="component" value="Unassembled WGS sequence"/>
</dbReference>
<proteinExistence type="inferred from homology"/>
<dbReference type="GO" id="GO:0006006">
    <property type="term" value="P:glucose metabolic process"/>
    <property type="evidence" value="ECO:0007669"/>
    <property type="project" value="TreeGrafter"/>
</dbReference>
<evidence type="ECO:0000256" key="4">
    <source>
        <dbReference type="SAM" id="MobiDB-lite"/>
    </source>
</evidence>
<feature type="compositionally biased region" description="Basic and acidic residues" evidence="4">
    <location>
        <begin position="29"/>
        <end position="40"/>
    </location>
</feature>
<feature type="region of interest" description="Disordered" evidence="4">
    <location>
        <begin position="1"/>
        <end position="59"/>
    </location>
</feature>
<evidence type="ECO:0000256" key="1">
    <source>
        <dbReference type="ARBA" id="ARBA00006206"/>
    </source>
</evidence>
<dbReference type="Pfam" id="PF01263">
    <property type="entry name" value="Aldose_epim"/>
    <property type="match status" value="1"/>
</dbReference>
<dbReference type="EnsemblFungi" id="PTTG_07761-t43_1">
    <property type="protein sequence ID" value="PTTG_07761-t43_1-p1"/>
    <property type="gene ID" value="PTTG_07761"/>
</dbReference>
<keyword evidence="5" id="KW-0472">Membrane</keyword>
<accession>A0A180GED0</accession>
<keyword evidence="5" id="KW-0812">Transmembrane</keyword>
<sequence>MGRPRRNQHSGSARVYPEYSASPAGSFDRLNHGHQEHDQDGGEDEDEESGGMWSTFPPHHHSPLLGSPSAAAFFRRLDPSSSTYRSTARGRARGFKISCRWIRMPALLLLCLLAILAFVVVPWHQSRAGLDLNQLRVSENHSDGFAVHNISAPDGSIYGSFVGLGASVQSLFVKDRHGSFRDIVLGYDNTSEYLHHPINPRMGSVVGRYANRIKNSSFAIPGHPDQIFRTTPNEHQGLNTLHGGDPGWDRRPFQVEAKNLSYISFSLVDHDGEQGFPHEVVSKIEYQLLSGGKWRIKMTAQANGPTPIMLSSHVYWNLDAYGSDESAPKHFLQLNAPQYIATDPILIPTGKLESVKNTPLDFLEPTEIGSRLNETAGLCGQDCIGYDNALVYDVHRPLEVPAMSMWSLQSGIKMSVITDQLGVQIYSCNSIVPSDKSILPIPRKKSQAGPNGIYENYSCIVIEQQGLIDAINHPQWNIDSFYGPDRPYEWNAIYEFSIV</sequence>
<dbReference type="SUPFAM" id="SSF74650">
    <property type="entry name" value="Galactose mutarotase-like"/>
    <property type="match status" value="1"/>
</dbReference>
<dbReference type="AlphaFoldDB" id="A0A180GED0"/>
<dbReference type="VEuPathDB" id="FungiDB:PTTG_07761"/>
<protein>
    <recommendedName>
        <fullName evidence="9">Aldose 1-epimerase</fullName>
    </recommendedName>
</protein>
<keyword evidence="3" id="KW-0119">Carbohydrate metabolism</keyword>
<feature type="transmembrane region" description="Helical" evidence="5">
    <location>
        <begin position="101"/>
        <end position="123"/>
    </location>
</feature>
<evidence type="ECO:0008006" key="9">
    <source>
        <dbReference type="Google" id="ProtNLM"/>
    </source>
</evidence>
<gene>
    <name evidence="6" type="ORF">PTTG_07761</name>
</gene>
<reference evidence="7 8" key="3">
    <citation type="journal article" date="2017" name="G3 (Bethesda)">
        <title>Comparative analysis highlights variable genome content of wheat rusts and divergence of the mating loci.</title>
        <authorList>
            <person name="Cuomo C.A."/>
            <person name="Bakkeren G."/>
            <person name="Khalil H.B."/>
            <person name="Panwar V."/>
            <person name="Joly D."/>
            <person name="Linning R."/>
            <person name="Sakthikumar S."/>
            <person name="Song X."/>
            <person name="Adiconis X."/>
            <person name="Fan L."/>
            <person name="Goldberg J.M."/>
            <person name="Levin J.Z."/>
            <person name="Young S."/>
            <person name="Zeng Q."/>
            <person name="Anikster Y."/>
            <person name="Bruce M."/>
            <person name="Wang M."/>
            <person name="Yin C."/>
            <person name="McCallum B."/>
            <person name="Szabo L.J."/>
            <person name="Hulbert S."/>
            <person name="Chen X."/>
            <person name="Fellers J.P."/>
        </authorList>
    </citation>
    <scope>NUCLEOTIDE SEQUENCE</scope>
    <source>
        <strain evidence="7">isolate 1-1 / race 1 (BBBD)</strain>
        <strain evidence="8">Isolate 1-1 / race 1 (BBBD)</strain>
    </source>
</reference>
<keyword evidence="8" id="KW-1185">Reference proteome</keyword>
<reference evidence="6" key="2">
    <citation type="submission" date="2016-05" db="EMBL/GenBank/DDBJ databases">
        <title>Comparative analysis highlights variable genome content of wheat rusts and divergence of the mating loci.</title>
        <authorList>
            <person name="Cuomo C.A."/>
            <person name="Bakkeren G."/>
            <person name="Szabo L."/>
            <person name="Khalil H."/>
            <person name="Joly D."/>
            <person name="Goldberg J."/>
            <person name="Young S."/>
            <person name="Zeng Q."/>
            <person name="Fellers J."/>
        </authorList>
    </citation>
    <scope>NUCLEOTIDE SEQUENCE [LARGE SCALE GENOMIC DNA]</scope>
    <source>
        <strain evidence="6">1-1 BBBD Race 1</strain>
    </source>
</reference>
<keyword evidence="5" id="KW-1133">Transmembrane helix</keyword>
<dbReference type="PANTHER" id="PTHR10091">
    <property type="entry name" value="ALDOSE-1-EPIMERASE"/>
    <property type="match status" value="1"/>
</dbReference>
<evidence type="ECO:0000313" key="8">
    <source>
        <dbReference type="Proteomes" id="UP000005240"/>
    </source>
</evidence>
<evidence type="ECO:0000313" key="7">
    <source>
        <dbReference type="EnsemblFungi" id="PTTG_07761-t43_1-p1"/>
    </source>
</evidence>
<name>A0A180GED0_PUCT1</name>
<dbReference type="STRING" id="630390.A0A180GED0"/>
<dbReference type="OrthoDB" id="274691at2759"/>
<dbReference type="InterPro" id="IPR047215">
    <property type="entry name" value="Galactose_mutarotase-like"/>
</dbReference>
<evidence type="ECO:0000256" key="5">
    <source>
        <dbReference type="SAM" id="Phobius"/>
    </source>
</evidence>
<dbReference type="GO" id="GO:0004034">
    <property type="term" value="F:aldose 1-epimerase activity"/>
    <property type="evidence" value="ECO:0007669"/>
    <property type="project" value="TreeGrafter"/>
</dbReference>
<dbReference type="CDD" id="cd09019">
    <property type="entry name" value="galactose_mutarotase_like"/>
    <property type="match status" value="1"/>
</dbReference>
<evidence type="ECO:0000313" key="6">
    <source>
        <dbReference type="EMBL" id="OAV90971.1"/>
    </source>
</evidence>
<reference evidence="7" key="4">
    <citation type="submission" date="2025-05" db="UniProtKB">
        <authorList>
            <consortium name="EnsemblFungi"/>
        </authorList>
    </citation>
    <scope>IDENTIFICATION</scope>
    <source>
        <strain evidence="7">isolate 1-1 / race 1 (BBBD)</strain>
    </source>
</reference>
<dbReference type="Gene3D" id="2.70.98.10">
    <property type="match status" value="1"/>
</dbReference>
<comment type="similarity">
    <text evidence="1">Belongs to the aldose epimerase family.</text>
</comment>
<dbReference type="PANTHER" id="PTHR10091:SF6">
    <property type="entry name" value="1-EPIMERASE, PUTATIVE (AFU_ORTHOLOGUE AFUA_3G13240)-RELATED"/>
    <property type="match status" value="1"/>
</dbReference>
<dbReference type="EMBL" id="ADAS02000090">
    <property type="protein sequence ID" value="OAV90971.1"/>
    <property type="molecule type" value="Genomic_DNA"/>
</dbReference>
<dbReference type="InterPro" id="IPR014718">
    <property type="entry name" value="GH-type_carb-bd"/>
</dbReference>